<evidence type="ECO:0000256" key="1">
    <source>
        <dbReference type="ARBA" id="ARBA00022737"/>
    </source>
</evidence>
<accession>A0ABW1RQC8</accession>
<proteinExistence type="predicted"/>
<dbReference type="PANTHER" id="PTHR10937">
    <property type="entry name" value="GLUCOSAMINE--FRUCTOSE-6-PHOSPHATE AMINOTRANSFERASE, ISOMERIZING"/>
    <property type="match status" value="1"/>
</dbReference>
<dbReference type="RefSeq" id="WP_137610895.1">
    <property type="nucleotide sequence ID" value="NZ_BJDF01000005.1"/>
</dbReference>
<gene>
    <name evidence="3" type="ORF">ACFQAV_12515</name>
</gene>
<dbReference type="CDD" id="cd05008">
    <property type="entry name" value="SIS_GlmS_GlmD_1"/>
    <property type="match status" value="1"/>
</dbReference>
<reference evidence="4" key="1">
    <citation type="journal article" date="2019" name="Int. J. Syst. Evol. Microbiol.">
        <title>The Global Catalogue of Microorganisms (GCM) 10K type strain sequencing project: providing services to taxonomists for standard genome sequencing and annotation.</title>
        <authorList>
            <consortium name="The Broad Institute Genomics Platform"/>
            <consortium name="The Broad Institute Genome Sequencing Center for Infectious Disease"/>
            <person name="Wu L."/>
            <person name="Ma J."/>
        </authorList>
    </citation>
    <scope>NUCLEOTIDE SEQUENCE [LARGE SCALE GENOMIC DNA]</scope>
    <source>
        <strain evidence="4">CCM 8927</strain>
    </source>
</reference>
<dbReference type="Pfam" id="PF01380">
    <property type="entry name" value="SIS"/>
    <property type="match status" value="1"/>
</dbReference>
<dbReference type="PROSITE" id="PS51464">
    <property type="entry name" value="SIS"/>
    <property type="match status" value="1"/>
</dbReference>
<dbReference type="CDD" id="cd05009">
    <property type="entry name" value="SIS_GlmS_GlmD_2"/>
    <property type="match status" value="1"/>
</dbReference>
<dbReference type="InterPro" id="IPR001347">
    <property type="entry name" value="SIS_dom"/>
</dbReference>
<evidence type="ECO:0000259" key="2">
    <source>
        <dbReference type="PROSITE" id="PS51464"/>
    </source>
</evidence>
<feature type="domain" description="SIS" evidence="2">
    <location>
        <begin position="28"/>
        <end position="171"/>
    </location>
</feature>
<sequence length="367" mass="41147">MTKPTMLTYINQEPEILSTILATYPEQIDPVIKNAPATKHWLILATGSSINAAYSAKLYLQKMTGAFIDIEEPYNYLNYEKINPDIDLVIGISQSGQSTATISALKKVIKQNHPFSICVTSRPDTELPMVADTTLDILTGSEKVGYVTLGYNATVLSLMLLGLRYATKLDLINSDMEQSELMAFKSIVQNISPTIEKSIEFFQRFATDFQLAPQFTAIGCGAVLGTLKEMQTKFTEVIRIPSNGFELETFMHGPYLGVHENHRQFFIETNSNSAIVKKQLSLKQYESRSTTHIFTISLTGKKPIIDDGQTLELMNIDDELKSPLLAVIPFQIFAWYIAKVKGINLPHLIFNDFSDIVHNKTEAQQYV</sequence>
<name>A0ABW1RQC8_9LACO</name>
<comment type="caution">
    <text evidence="3">The sequence shown here is derived from an EMBL/GenBank/DDBJ whole genome shotgun (WGS) entry which is preliminary data.</text>
</comment>
<dbReference type="SUPFAM" id="SSF53697">
    <property type="entry name" value="SIS domain"/>
    <property type="match status" value="1"/>
</dbReference>
<dbReference type="InterPro" id="IPR035466">
    <property type="entry name" value="GlmS/AgaS_SIS"/>
</dbReference>
<dbReference type="EMBL" id="JBHSSF010000039">
    <property type="protein sequence ID" value="MFC6177633.1"/>
    <property type="molecule type" value="Genomic_DNA"/>
</dbReference>
<keyword evidence="4" id="KW-1185">Reference proteome</keyword>
<evidence type="ECO:0000313" key="4">
    <source>
        <dbReference type="Proteomes" id="UP001596288"/>
    </source>
</evidence>
<keyword evidence="1" id="KW-0677">Repeat</keyword>
<evidence type="ECO:0000313" key="3">
    <source>
        <dbReference type="EMBL" id="MFC6177633.1"/>
    </source>
</evidence>
<organism evidence="3 4">
    <name type="scientific">Companilactobacillus huachuanensis</name>
    <dbReference type="NCBI Taxonomy" id="2559914"/>
    <lineage>
        <taxon>Bacteria</taxon>
        <taxon>Bacillati</taxon>
        <taxon>Bacillota</taxon>
        <taxon>Bacilli</taxon>
        <taxon>Lactobacillales</taxon>
        <taxon>Lactobacillaceae</taxon>
        <taxon>Companilactobacillus</taxon>
    </lineage>
</organism>
<dbReference type="InterPro" id="IPR035490">
    <property type="entry name" value="GlmS/FrlB_SIS"/>
</dbReference>
<protein>
    <submittedName>
        <fullName evidence="3">SIS domain-containing protein</fullName>
    </submittedName>
</protein>
<dbReference type="PANTHER" id="PTHR10937:SF17">
    <property type="entry name" value="GLUCOSAMINE-FRUCTOSE-6-PHOSPHATE AMINOTRANSFERASE"/>
    <property type="match status" value="1"/>
</dbReference>
<dbReference type="InterPro" id="IPR046348">
    <property type="entry name" value="SIS_dom_sf"/>
</dbReference>
<dbReference type="Proteomes" id="UP001596288">
    <property type="component" value="Unassembled WGS sequence"/>
</dbReference>
<dbReference type="Gene3D" id="3.40.50.10490">
    <property type="entry name" value="Glucose-6-phosphate isomerase like protein, domain 1"/>
    <property type="match status" value="2"/>
</dbReference>